<sequence length="99" mass="10393">MNGQEGGAPEWGGWPPATNHQAEVAPPPTPFCAATRRRGSRRGLPLPGIAARRRGTGRRGALPVGRAAGGGAANLRSIPVRECVFCRGEEEDEPVCSHN</sequence>
<name>A0A4V6D9X5_SETVI</name>
<gene>
    <name evidence="2" type="ORF">SEVIR_3G259800v2</name>
</gene>
<feature type="region of interest" description="Disordered" evidence="1">
    <location>
        <begin position="1"/>
        <end position="71"/>
    </location>
</feature>
<dbReference type="AlphaFoldDB" id="A0A4V6D9X5"/>
<organism evidence="2 3">
    <name type="scientific">Setaria viridis</name>
    <name type="common">Green bristlegrass</name>
    <name type="synonym">Setaria italica subsp. viridis</name>
    <dbReference type="NCBI Taxonomy" id="4556"/>
    <lineage>
        <taxon>Eukaryota</taxon>
        <taxon>Viridiplantae</taxon>
        <taxon>Streptophyta</taxon>
        <taxon>Embryophyta</taxon>
        <taxon>Tracheophyta</taxon>
        <taxon>Spermatophyta</taxon>
        <taxon>Magnoliopsida</taxon>
        <taxon>Liliopsida</taxon>
        <taxon>Poales</taxon>
        <taxon>Poaceae</taxon>
        <taxon>PACMAD clade</taxon>
        <taxon>Panicoideae</taxon>
        <taxon>Panicodae</taxon>
        <taxon>Paniceae</taxon>
        <taxon>Cenchrinae</taxon>
        <taxon>Setaria</taxon>
    </lineage>
</organism>
<reference evidence="2" key="1">
    <citation type="submission" date="2019-03" db="EMBL/GenBank/DDBJ databases">
        <title>WGS assembly of Setaria viridis.</title>
        <authorList>
            <person name="Huang P."/>
            <person name="Jenkins J."/>
            <person name="Grimwood J."/>
            <person name="Barry K."/>
            <person name="Healey A."/>
            <person name="Mamidi S."/>
            <person name="Sreedasyam A."/>
            <person name="Shu S."/>
            <person name="Feldman M."/>
            <person name="Wu J."/>
            <person name="Yu Y."/>
            <person name="Chen C."/>
            <person name="Johnson J."/>
            <person name="Rokhsar D."/>
            <person name="Baxter I."/>
            <person name="Schmutz J."/>
            <person name="Brutnell T."/>
            <person name="Kellogg E."/>
        </authorList>
    </citation>
    <scope>NUCLEOTIDE SEQUENCE [LARGE SCALE GENOMIC DNA]</scope>
</reference>
<protein>
    <submittedName>
        <fullName evidence="2">Uncharacterized protein</fullName>
    </submittedName>
</protein>
<proteinExistence type="predicted"/>
<keyword evidence="3" id="KW-1185">Reference proteome</keyword>
<feature type="compositionally biased region" description="Gly residues" evidence="1">
    <location>
        <begin position="1"/>
        <end position="10"/>
    </location>
</feature>
<evidence type="ECO:0000256" key="1">
    <source>
        <dbReference type="SAM" id="MobiDB-lite"/>
    </source>
</evidence>
<evidence type="ECO:0000313" key="2">
    <source>
        <dbReference type="EMBL" id="TKW27476.1"/>
    </source>
</evidence>
<dbReference type="EMBL" id="CM016554">
    <property type="protein sequence ID" value="TKW27476.1"/>
    <property type="molecule type" value="Genomic_DNA"/>
</dbReference>
<dbReference type="Proteomes" id="UP000298652">
    <property type="component" value="Chromosome 3"/>
</dbReference>
<evidence type="ECO:0000313" key="3">
    <source>
        <dbReference type="Proteomes" id="UP000298652"/>
    </source>
</evidence>
<accession>A0A4V6D9X5</accession>
<dbReference type="Gramene" id="TKW27476">
    <property type="protein sequence ID" value="TKW27476"/>
    <property type="gene ID" value="SEVIR_3G259800v2"/>
</dbReference>